<organism evidence="1 2">
    <name type="scientific">Aphidius gifuensis</name>
    <name type="common">Parasitoid wasp</name>
    <dbReference type="NCBI Taxonomy" id="684658"/>
    <lineage>
        <taxon>Eukaryota</taxon>
        <taxon>Metazoa</taxon>
        <taxon>Ecdysozoa</taxon>
        <taxon>Arthropoda</taxon>
        <taxon>Hexapoda</taxon>
        <taxon>Insecta</taxon>
        <taxon>Pterygota</taxon>
        <taxon>Neoptera</taxon>
        <taxon>Endopterygota</taxon>
        <taxon>Hymenoptera</taxon>
        <taxon>Apocrita</taxon>
        <taxon>Ichneumonoidea</taxon>
        <taxon>Braconidae</taxon>
        <taxon>Aphidiinae</taxon>
        <taxon>Aphidius</taxon>
    </lineage>
</organism>
<keyword evidence="2" id="KW-1185">Reference proteome</keyword>
<name>A0A834Y7B2_APHGI</name>
<evidence type="ECO:0000313" key="2">
    <source>
        <dbReference type="Proteomes" id="UP000639338"/>
    </source>
</evidence>
<accession>A0A834Y7B2</accession>
<proteinExistence type="predicted"/>
<reference evidence="1 2" key="1">
    <citation type="submission" date="2020-08" db="EMBL/GenBank/DDBJ databases">
        <title>Aphidius gifuensis genome sequencing and assembly.</title>
        <authorList>
            <person name="Du Z."/>
        </authorList>
    </citation>
    <scope>NUCLEOTIDE SEQUENCE [LARGE SCALE GENOMIC DNA]</scope>
    <source>
        <strain evidence="1">YNYX2018</strain>
        <tissue evidence="1">Adults</tissue>
    </source>
</reference>
<dbReference type="Proteomes" id="UP000639338">
    <property type="component" value="Unassembled WGS sequence"/>
</dbReference>
<comment type="caution">
    <text evidence="1">The sequence shown here is derived from an EMBL/GenBank/DDBJ whole genome shotgun (WGS) entry which is preliminary data.</text>
</comment>
<protein>
    <submittedName>
        <fullName evidence="1">Uncharacterized protein</fullName>
    </submittedName>
</protein>
<gene>
    <name evidence="1" type="ORF">HCN44_010921</name>
</gene>
<dbReference type="EMBL" id="JACMRX010000001">
    <property type="protein sequence ID" value="KAF7998513.1"/>
    <property type="molecule type" value="Genomic_DNA"/>
</dbReference>
<sequence>MKIENIIAIGTDGGSNLCGINKSGINKSLFTLLRNDNKNLMLMKCTCHSLNKCCSDSSKLIPADVEYLVRELYNYFSVSTLRNVVGLWKLLAVAKLLDQWVELESYFSFASTDKNDIKARQIYEKIVDPVNLLLYLKFLKPILQEMNTSNLIFQDDKVDVGSAYEKMYTLFLMFPGKIFKQQFLIKADTYKSLFSQLINAATNDLAYKPAAEIDLGHSLSTELK</sequence>
<dbReference type="AlphaFoldDB" id="A0A834Y7B2"/>
<evidence type="ECO:0000313" key="1">
    <source>
        <dbReference type="EMBL" id="KAF7998513.1"/>
    </source>
</evidence>